<evidence type="ECO:0000256" key="1">
    <source>
        <dbReference type="SAM" id="MobiDB-lite"/>
    </source>
</evidence>
<feature type="transmembrane region" description="Helical" evidence="2">
    <location>
        <begin position="200"/>
        <end position="219"/>
    </location>
</feature>
<dbReference type="GO" id="GO:0005783">
    <property type="term" value="C:endoplasmic reticulum"/>
    <property type="evidence" value="ECO:0007669"/>
    <property type="project" value="TreeGrafter"/>
</dbReference>
<accession>A0A8K0A7N0</accession>
<dbReference type="EMBL" id="OV696692">
    <property type="protein sequence ID" value="CAH1269708.1"/>
    <property type="molecule type" value="Genomic_DNA"/>
</dbReference>
<keyword evidence="2" id="KW-1133">Transmembrane helix</keyword>
<dbReference type="GO" id="GO:0051480">
    <property type="term" value="P:regulation of cytosolic calcium ion concentration"/>
    <property type="evidence" value="ECO:0007669"/>
    <property type="project" value="TreeGrafter"/>
</dbReference>
<name>A0A8K0A7N0_BRALA</name>
<sequence length="343" mass="37787">MTPEEGSLHTGQDGLADIKPLGELTMLEKALRRPSCEGEEGHKTCNSLYMSTSIVGLVTLCCFVLFFSRHYIKEFIIWLEGLNGGLGVILFVLLFTVVSFPMTWGYVVLNISAGYLYGFLEGLVIVILAVFQGTFVAHVMCKRFCGDFLLNKIGGNANLTAIARVLESNSGFKVIALSRLTPIPFGLQNGLFAVSKVKTFRYMTASTLGLLPTQALNTYIGSSLHSVEEVVDNPSSSDYMVLGTQVGVSVLLMVYVVKQARVQLNKALLQHQPNLSSGPTLTTYPKRLSSQQTKDHLHLMETAQLRRGSHDGEVSQHAEEQQSANQVSSSDREEFWVADERQQ</sequence>
<keyword evidence="5" id="KW-1185">Reference proteome</keyword>
<dbReference type="OrthoDB" id="166803at2759"/>
<proteinExistence type="predicted"/>
<feature type="region of interest" description="Disordered" evidence="1">
    <location>
        <begin position="306"/>
        <end position="343"/>
    </location>
</feature>
<feature type="region of interest" description="Disordered" evidence="1">
    <location>
        <begin position="275"/>
        <end position="294"/>
    </location>
</feature>
<dbReference type="PANTHER" id="PTHR46593:SF1">
    <property type="entry name" value="TRANSMEMBRANE PROTEIN 64"/>
    <property type="match status" value="1"/>
</dbReference>
<feature type="transmembrane region" description="Helical" evidence="2">
    <location>
        <begin position="239"/>
        <end position="257"/>
    </location>
</feature>
<gene>
    <name evidence="4" type="primary">TMEM64</name>
    <name evidence="4" type="ORF">BLAG_LOCUS22272</name>
</gene>
<reference evidence="4" key="1">
    <citation type="submission" date="2022-01" db="EMBL/GenBank/DDBJ databases">
        <authorList>
            <person name="Braso-Vives M."/>
        </authorList>
    </citation>
    <scope>NUCLEOTIDE SEQUENCE</scope>
</reference>
<evidence type="ECO:0000256" key="2">
    <source>
        <dbReference type="SAM" id="Phobius"/>
    </source>
</evidence>
<evidence type="ECO:0000259" key="3">
    <source>
        <dbReference type="Pfam" id="PF09335"/>
    </source>
</evidence>
<dbReference type="InterPro" id="IPR032816">
    <property type="entry name" value="VTT_dom"/>
</dbReference>
<dbReference type="Proteomes" id="UP000838412">
    <property type="component" value="Chromosome 7"/>
</dbReference>
<feature type="domain" description="VTT" evidence="3">
    <location>
        <begin position="106"/>
        <end position="222"/>
    </location>
</feature>
<feature type="transmembrane region" description="Helical" evidence="2">
    <location>
        <begin position="48"/>
        <end position="67"/>
    </location>
</feature>
<dbReference type="AlphaFoldDB" id="A0A8K0A7N0"/>
<protein>
    <submittedName>
        <fullName evidence="4">TMEM64 protein</fullName>
    </submittedName>
</protein>
<dbReference type="PANTHER" id="PTHR46593">
    <property type="entry name" value="TRANSMEMBRANE PROTEIN 64"/>
    <property type="match status" value="1"/>
</dbReference>
<evidence type="ECO:0000313" key="4">
    <source>
        <dbReference type="EMBL" id="CAH1269708.1"/>
    </source>
</evidence>
<evidence type="ECO:0000313" key="5">
    <source>
        <dbReference type="Proteomes" id="UP000838412"/>
    </source>
</evidence>
<feature type="compositionally biased region" description="Polar residues" evidence="1">
    <location>
        <begin position="275"/>
        <end position="292"/>
    </location>
</feature>
<dbReference type="Pfam" id="PF09335">
    <property type="entry name" value="VTT_dom"/>
    <property type="match status" value="1"/>
</dbReference>
<organism evidence="4 5">
    <name type="scientific">Branchiostoma lanceolatum</name>
    <name type="common">Common lancelet</name>
    <name type="synonym">Amphioxus lanceolatum</name>
    <dbReference type="NCBI Taxonomy" id="7740"/>
    <lineage>
        <taxon>Eukaryota</taxon>
        <taxon>Metazoa</taxon>
        <taxon>Chordata</taxon>
        <taxon>Cephalochordata</taxon>
        <taxon>Leptocardii</taxon>
        <taxon>Amphioxiformes</taxon>
        <taxon>Branchiostomatidae</taxon>
        <taxon>Branchiostoma</taxon>
    </lineage>
</organism>
<dbReference type="InterPro" id="IPR053069">
    <property type="entry name" value="TVP38/TMEM64"/>
</dbReference>
<keyword evidence="2" id="KW-0472">Membrane</keyword>
<keyword evidence="2" id="KW-0812">Transmembrane</keyword>
<feature type="transmembrane region" description="Helical" evidence="2">
    <location>
        <begin position="115"/>
        <end position="137"/>
    </location>
</feature>
<feature type="compositionally biased region" description="Basic and acidic residues" evidence="1">
    <location>
        <begin position="308"/>
        <end position="320"/>
    </location>
</feature>
<feature type="compositionally biased region" description="Basic and acidic residues" evidence="1">
    <location>
        <begin position="330"/>
        <end position="343"/>
    </location>
</feature>